<evidence type="ECO:0000313" key="1">
    <source>
        <dbReference type="EnsemblProtists" id="HpaP812200"/>
    </source>
</evidence>
<keyword evidence="2" id="KW-1185">Reference proteome</keyword>
<dbReference type="InParanoid" id="M4C021"/>
<proteinExistence type="predicted"/>
<reference evidence="1" key="2">
    <citation type="submission" date="2015-06" db="UniProtKB">
        <authorList>
            <consortium name="EnsemblProtists"/>
        </authorList>
    </citation>
    <scope>IDENTIFICATION</scope>
    <source>
        <strain evidence="1">Emoy2</strain>
    </source>
</reference>
<evidence type="ECO:0000313" key="2">
    <source>
        <dbReference type="Proteomes" id="UP000011713"/>
    </source>
</evidence>
<dbReference type="EMBL" id="ABWE02001950">
    <property type="status" value="NOT_ANNOTATED_CDS"/>
    <property type="molecule type" value="Genomic_DNA"/>
</dbReference>
<dbReference type="EnsemblProtists" id="HpaT812200">
    <property type="protein sequence ID" value="HpaP812200"/>
    <property type="gene ID" value="HpaG812200"/>
</dbReference>
<name>M4C021_HYAAE</name>
<dbReference type="AlphaFoldDB" id="M4C021"/>
<sequence length="101" mass="11752">MVVVRINVQYHQSRRNVVHLDIFFTGARILKGRSHFTVHDMPCRLGQEHATHVAAPCRVVVTVEFFNEQLRRSVLRRGHRALAHNLLKANHLLHDLYVVDI</sequence>
<reference evidence="2" key="1">
    <citation type="journal article" date="2010" name="Science">
        <title>Signatures of adaptation to obligate biotrophy in the Hyaloperonospora arabidopsidis genome.</title>
        <authorList>
            <person name="Baxter L."/>
            <person name="Tripathy S."/>
            <person name="Ishaque N."/>
            <person name="Boot N."/>
            <person name="Cabral A."/>
            <person name="Kemen E."/>
            <person name="Thines M."/>
            <person name="Ah-Fong A."/>
            <person name="Anderson R."/>
            <person name="Badejoko W."/>
            <person name="Bittner-Eddy P."/>
            <person name="Boore J.L."/>
            <person name="Chibucos M.C."/>
            <person name="Coates M."/>
            <person name="Dehal P."/>
            <person name="Delehaunty K."/>
            <person name="Dong S."/>
            <person name="Downton P."/>
            <person name="Dumas B."/>
            <person name="Fabro G."/>
            <person name="Fronick C."/>
            <person name="Fuerstenberg S.I."/>
            <person name="Fulton L."/>
            <person name="Gaulin E."/>
            <person name="Govers F."/>
            <person name="Hughes L."/>
            <person name="Humphray S."/>
            <person name="Jiang R.H."/>
            <person name="Judelson H."/>
            <person name="Kamoun S."/>
            <person name="Kyung K."/>
            <person name="Meijer H."/>
            <person name="Minx P."/>
            <person name="Morris P."/>
            <person name="Nelson J."/>
            <person name="Phuntumart V."/>
            <person name="Qutob D."/>
            <person name="Rehmany A."/>
            <person name="Rougon-Cardoso A."/>
            <person name="Ryden P."/>
            <person name="Torto-Alalibo T."/>
            <person name="Studholme D."/>
            <person name="Wang Y."/>
            <person name="Win J."/>
            <person name="Wood J."/>
            <person name="Clifton S.W."/>
            <person name="Rogers J."/>
            <person name="Van den Ackerveken G."/>
            <person name="Jones J.D."/>
            <person name="McDowell J.M."/>
            <person name="Beynon J."/>
            <person name="Tyler B.M."/>
        </authorList>
    </citation>
    <scope>NUCLEOTIDE SEQUENCE [LARGE SCALE GENOMIC DNA]</scope>
    <source>
        <strain evidence="2">Emoy2</strain>
    </source>
</reference>
<dbReference type="HOGENOM" id="CLU_2297078_0_0_1"/>
<dbReference type="Proteomes" id="UP000011713">
    <property type="component" value="Unassembled WGS sequence"/>
</dbReference>
<protein>
    <submittedName>
        <fullName evidence="1">Uncharacterized protein</fullName>
    </submittedName>
</protein>
<accession>M4C021</accession>
<organism evidence="1 2">
    <name type="scientific">Hyaloperonospora arabidopsidis (strain Emoy2)</name>
    <name type="common">Downy mildew agent</name>
    <name type="synonym">Peronospora arabidopsidis</name>
    <dbReference type="NCBI Taxonomy" id="559515"/>
    <lineage>
        <taxon>Eukaryota</taxon>
        <taxon>Sar</taxon>
        <taxon>Stramenopiles</taxon>
        <taxon>Oomycota</taxon>
        <taxon>Peronosporomycetes</taxon>
        <taxon>Peronosporales</taxon>
        <taxon>Peronosporaceae</taxon>
        <taxon>Hyaloperonospora</taxon>
    </lineage>
</organism>
<dbReference type="VEuPathDB" id="FungiDB:HpaG812200"/>